<keyword evidence="2" id="KW-1185">Reference proteome</keyword>
<sequence>MEDIDASAVFSVVNKRLSWLNRGGRAAQRAAKISSSPHMSTDTRYTAKEALAWETYDDDYIAFTKKEKGHPGPVPPGYVESYMLRHPKAPHPAKYPALEAEWANRHATGPVQRGEGTGVFLPNDAFSTLLNHQALMAHQVGQLAHAHKAIPTAPRAMVHYQPKNYGVRAKFRGPKGGLVAASGWKRGHVAKAVAKGKAKAKGKRGKAKWGRRREMTPLAEEIEEGMVAPEDIFMADYTKFKDEDDDNAAAGSLLSNDAPVEISA</sequence>
<organism evidence="1 2">
    <name type="scientific">Mycena rosella</name>
    <name type="common">Pink bonnet</name>
    <name type="synonym">Agaricus rosellus</name>
    <dbReference type="NCBI Taxonomy" id="1033263"/>
    <lineage>
        <taxon>Eukaryota</taxon>
        <taxon>Fungi</taxon>
        <taxon>Dikarya</taxon>
        <taxon>Basidiomycota</taxon>
        <taxon>Agaricomycotina</taxon>
        <taxon>Agaricomycetes</taxon>
        <taxon>Agaricomycetidae</taxon>
        <taxon>Agaricales</taxon>
        <taxon>Marasmiineae</taxon>
        <taxon>Mycenaceae</taxon>
        <taxon>Mycena</taxon>
    </lineage>
</organism>
<name>A0AAD7GG34_MYCRO</name>
<protein>
    <submittedName>
        <fullName evidence="1">Uncharacterized protein</fullName>
    </submittedName>
</protein>
<evidence type="ECO:0000313" key="2">
    <source>
        <dbReference type="Proteomes" id="UP001221757"/>
    </source>
</evidence>
<reference evidence="1" key="1">
    <citation type="submission" date="2023-03" db="EMBL/GenBank/DDBJ databases">
        <title>Massive genome expansion in bonnet fungi (Mycena s.s.) driven by repeated elements and novel gene families across ecological guilds.</title>
        <authorList>
            <consortium name="Lawrence Berkeley National Laboratory"/>
            <person name="Harder C.B."/>
            <person name="Miyauchi S."/>
            <person name="Viragh M."/>
            <person name="Kuo A."/>
            <person name="Thoen E."/>
            <person name="Andreopoulos B."/>
            <person name="Lu D."/>
            <person name="Skrede I."/>
            <person name="Drula E."/>
            <person name="Henrissat B."/>
            <person name="Morin E."/>
            <person name="Kohler A."/>
            <person name="Barry K."/>
            <person name="LaButti K."/>
            <person name="Morin E."/>
            <person name="Salamov A."/>
            <person name="Lipzen A."/>
            <person name="Mereny Z."/>
            <person name="Hegedus B."/>
            <person name="Baldrian P."/>
            <person name="Stursova M."/>
            <person name="Weitz H."/>
            <person name="Taylor A."/>
            <person name="Grigoriev I.V."/>
            <person name="Nagy L.G."/>
            <person name="Martin F."/>
            <person name="Kauserud H."/>
        </authorList>
    </citation>
    <scope>NUCLEOTIDE SEQUENCE</scope>
    <source>
        <strain evidence="1">CBHHK067</strain>
    </source>
</reference>
<evidence type="ECO:0000313" key="1">
    <source>
        <dbReference type="EMBL" id="KAJ7686398.1"/>
    </source>
</evidence>
<accession>A0AAD7GG34</accession>
<comment type="caution">
    <text evidence="1">The sequence shown here is derived from an EMBL/GenBank/DDBJ whole genome shotgun (WGS) entry which is preliminary data.</text>
</comment>
<gene>
    <name evidence="1" type="ORF">B0H17DRAFT_1332835</name>
</gene>
<dbReference type="EMBL" id="JARKIE010000096">
    <property type="protein sequence ID" value="KAJ7686398.1"/>
    <property type="molecule type" value="Genomic_DNA"/>
</dbReference>
<dbReference type="AlphaFoldDB" id="A0AAD7GG34"/>
<proteinExistence type="predicted"/>
<dbReference type="Proteomes" id="UP001221757">
    <property type="component" value="Unassembled WGS sequence"/>
</dbReference>